<dbReference type="SUPFAM" id="SSF55174">
    <property type="entry name" value="Alpha-L RNA-binding motif"/>
    <property type="match status" value="1"/>
</dbReference>
<dbReference type="Gene3D" id="3.30.70.580">
    <property type="entry name" value="Pseudouridine synthase I, catalytic domain, N-terminal subdomain"/>
    <property type="match status" value="1"/>
</dbReference>
<sequence>MHILKALQVAVQCSHKQAKQWLRQGRVQVNGETISHFTMAVDGNWDQVTLDQEPLTIPSHHYWVLNKKPGYLSARRDPNYPSVLDLVEKHIDTSQLSIVGRLDRDACGIVLLTDNGQLHYVLENPYFSVAKTYRVIVNGPIAEEAVDYFNLGVRFLDGYQCQPAQLKIISTSQQESTAEVTIIEGKRHQVKKCSLVLGLR</sequence>
<dbReference type="GO" id="GO:0140098">
    <property type="term" value="F:catalytic activity, acting on RNA"/>
    <property type="evidence" value="ECO:0007669"/>
    <property type="project" value="UniProtKB-ARBA"/>
</dbReference>
<dbReference type="InterPro" id="IPR036986">
    <property type="entry name" value="S4_RNA-bd_sf"/>
</dbReference>
<dbReference type="InterPro" id="IPR006145">
    <property type="entry name" value="PsdUridine_synth_RsuA/RluA"/>
</dbReference>
<dbReference type="InterPro" id="IPR050343">
    <property type="entry name" value="RsuA_PseudoU_synthase"/>
</dbReference>
<keyword evidence="2 4" id="KW-0694">RNA-binding</keyword>
<dbReference type="Pfam" id="PF00849">
    <property type="entry name" value="PseudoU_synth_2"/>
    <property type="match status" value="1"/>
</dbReference>
<accession>A0A9X3FPX3</accession>
<evidence type="ECO:0000259" key="5">
    <source>
        <dbReference type="Pfam" id="PF00849"/>
    </source>
</evidence>
<dbReference type="GO" id="GO:0003723">
    <property type="term" value="F:RNA binding"/>
    <property type="evidence" value="ECO:0007669"/>
    <property type="project" value="UniProtKB-KW"/>
</dbReference>
<dbReference type="AlphaFoldDB" id="A0A9X3FPX3"/>
<dbReference type="SUPFAM" id="SSF55120">
    <property type="entry name" value="Pseudouridine synthase"/>
    <property type="match status" value="1"/>
</dbReference>
<dbReference type="PROSITE" id="PS50889">
    <property type="entry name" value="S4"/>
    <property type="match status" value="1"/>
</dbReference>
<dbReference type="GO" id="GO:0006364">
    <property type="term" value="P:rRNA processing"/>
    <property type="evidence" value="ECO:0007669"/>
    <property type="project" value="UniProtKB-ARBA"/>
</dbReference>
<dbReference type="CDD" id="cd00165">
    <property type="entry name" value="S4"/>
    <property type="match status" value="1"/>
</dbReference>
<evidence type="ECO:0000256" key="3">
    <source>
        <dbReference type="ARBA" id="ARBA00023235"/>
    </source>
</evidence>
<evidence type="ECO:0000313" key="6">
    <source>
        <dbReference type="EMBL" id="MCZ0725841.1"/>
    </source>
</evidence>
<reference evidence="6" key="1">
    <citation type="submission" date="2022-12" db="EMBL/GenBank/DDBJ databases">
        <title>Description and comparative metabolic analysis of Aerococcus sp. nov., isolated from the feces of a pig.</title>
        <authorList>
            <person name="Chang Y.-H."/>
        </authorList>
    </citation>
    <scope>NUCLEOTIDE SEQUENCE</scope>
    <source>
        <strain evidence="6">YH-aer222</strain>
    </source>
</reference>
<dbReference type="Proteomes" id="UP001146670">
    <property type="component" value="Unassembled WGS sequence"/>
</dbReference>
<feature type="domain" description="Pseudouridine synthase RsuA/RluA-like" evidence="5">
    <location>
        <begin position="61"/>
        <end position="193"/>
    </location>
</feature>
<dbReference type="PROSITE" id="PS01149">
    <property type="entry name" value="PSI_RSU"/>
    <property type="match status" value="1"/>
</dbReference>
<dbReference type="GO" id="GO:0009982">
    <property type="term" value="F:pseudouridine synthase activity"/>
    <property type="evidence" value="ECO:0007669"/>
    <property type="project" value="InterPro"/>
</dbReference>
<dbReference type="RefSeq" id="WP_268752150.1">
    <property type="nucleotide sequence ID" value="NZ_JAPRFQ010000001.1"/>
</dbReference>
<comment type="similarity">
    <text evidence="1">Belongs to the pseudouridine synthase RsuA family.</text>
</comment>
<organism evidence="6 7">
    <name type="scientific">Aerococcus kribbianus</name>
    <dbReference type="NCBI Taxonomy" id="2999064"/>
    <lineage>
        <taxon>Bacteria</taxon>
        <taxon>Bacillati</taxon>
        <taxon>Bacillota</taxon>
        <taxon>Bacilli</taxon>
        <taxon>Lactobacillales</taxon>
        <taxon>Aerococcaceae</taxon>
        <taxon>Aerococcus</taxon>
    </lineage>
</organism>
<dbReference type="PANTHER" id="PTHR47683:SF4">
    <property type="entry name" value="PSEUDOURIDINE SYNTHASE"/>
    <property type="match status" value="1"/>
</dbReference>
<dbReference type="Gene3D" id="3.30.70.1560">
    <property type="entry name" value="Alpha-L RNA-binding motif"/>
    <property type="match status" value="1"/>
</dbReference>
<evidence type="ECO:0000313" key="7">
    <source>
        <dbReference type="Proteomes" id="UP001146670"/>
    </source>
</evidence>
<dbReference type="InterPro" id="IPR018496">
    <property type="entry name" value="PsdUridine_synth_RsuA/RluB_CS"/>
</dbReference>
<evidence type="ECO:0000256" key="4">
    <source>
        <dbReference type="PROSITE-ProRule" id="PRU00182"/>
    </source>
</evidence>
<dbReference type="InterPro" id="IPR042092">
    <property type="entry name" value="PsdUridine_s_RsuA/RluB/E/F_cat"/>
</dbReference>
<name>A0A9X3FPX3_9LACT</name>
<dbReference type="InterPro" id="IPR020094">
    <property type="entry name" value="TruA/RsuA/RluB/E/F_N"/>
</dbReference>
<dbReference type="Gene3D" id="3.10.290.10">
    <property type="entry name" value="RNA-binding S4 domain"/>
    <property type="match status" value="1"/>
</dbReference>
<evidence type="ECO:0000256" key="1">
    <source>
        <dbReference type="ARBA" id="ARBA00008348"/>
    </source>
</evidence>
<dbReference type="GO" id="GO:0001522">
    <property type="term" value="P:pseudouridine synthesis"/>
    <property type="evidence" value="ECO:0007669"/>
    <property type="project" value="InterPro"/>
</dbReference>
<gene>
    <name evidence="6" type="ORF">OW157_04560</name>
</gene>
<protein>
    <submittedName>
        <fullName evidence="6">Pseudouridine synthase</fullName>
    </submittedName>
</protein>
<dbReference type="InterPro" id="IPR020103">
    <property type="entry name" value="PsdUridine_synth_cat_dom_sf"/>
</dbReference>
<proteinExistence type="inferred from homology"/>
<evidence type="ECO:0000256" key="2">
    <source>
        <dbReference type="ARBA" id="ARBA00022884"/>
    </source>
</evidence>
<dbReference type="PANTHER" id="PTHR47683">
    <property type="entry name" value="PSEUDOURIDINE SYNTHASE FAMILY PROTEIN-RELATED"/>
    <property type="match status" value="1"/>
</dbReference>
<dbReference type="EMBL" id="JAPRFR010000001">
    <property type="protein sequence ID" value="MCZ0725841.1"/>
    <property type="molecule type" value="Genomic_DNA"/>
</dbReference>
<keyword evidence="7" id="KW-1185">Reference proteome</keyword>
<keyword evidence="3" id="KW-0413">Isomerase</keyword>
<comment type="caution">
    <text evidence="6">The sequence shown here is derived from an EMBL/GenBank/DDBJ whole genome shotgun (WGS) entry which is preliminary data.</text>
</comment>